<dbReference type="Proteomes" id="UP001515480">
    <property type="component" value="Unassembled WGS sequence"/>
</dbReference>
<organism evidence="1 2">
    <name type="scientific">Prymnesium parvum</name>
    <name type="common">Toxic golden alga</name>
    <dbReference type="NCBI Taxonomy" id="97485"/>
    <lineage>
        <taxon>Eukaryota</taxon>
        <taxon>Haptista</taxon>
        <taxon>Haptophyta</taxon>
        <taxon>Prymnesiophyceae</taxon>
        <taxon>Prymnesiales</taxon>
        <taxon>Prymnesiaceae</taxon>
        <taxon>Prymnesium</taxon>
    </lineage>
</organism>
<comment type="caution">
    <text evidence="1">The sequence shown here is derived from an EMBL/GenBank/DDBJ whole genome shotgun (WGS) entry which is preliminary data.</text>
</comment>
<dbReference type="EMBL" id="JBGBPQ010000002">
    <property type="protein sequence ID" value="KAL1528374.1"/>
    <property type="molecule type" value="Genomic_DNA"/>
</dbReference>
<gene>
    <name evidence="1" type="ORF">AB1Y20_009725</name>
</gene>
<reference evidence="1 2" key="1">
    <citation type="journal article" date="2024" name="Science">
        <title>Giant polyketide synthase enzymes in the biosynthesis of giant marine polyether toxins.</title>
        <authorList>
            <person name="Fallon T.R."/>
            <person name="Shende V.V."/>
            <person name="Wierzbicki I.H."/>
            <person name="Pendleton A.L."/>
            <person name="Watervoot N.F."/>
            <person name="Auber R.P."/>
            <person name="Gonzalez D.J."/>
            <person name="Wisecaver J.H."/>
            <person name="Moore B.S."/>
        </authorList>
    </citation>
    <scope>NUCLEOTIDE SEQUENCE [LARGE SCALE GENOMIC DNA]</scope>
    <source>
        <strain evidence="1 2">12B1</strain>
    </source>
</reference>
<dbReference type="AlphaFoldDB" id="A0AB34K164"/>
<keyword evidence="2" id="KW-1185">Reference proteome</keyword>
<proteinExistence type="predicted"/>
<accession>A0AB34K164</accession>
<evidence type="ECO:0000313" key="2">
    <source>
        <dbReference type="Proteomes" id="UP001515480"/>
    </source>
</evidence>
<evidence type="ECO:0000313" key="1">
    <source>
        <dbReference type="EMBL" id="KAL1528374.1"/>
    </source>
</evidence>
<name>A0AB34K164_PRYPA</name>
<sequence>MWTALECSLVCGAIAETLSPPPQHLTRRHCLAPPSRRRSCFFARMPPRVAKLPAEVLFNGTAGDHRKLDAAFRASLVGEGPLAVDPVHWIFTVLPSLSPAAVTMRLLVFVFLPAFVFADDLDQEVGSVLFYPAPLCCSRLLHRLIKEGMSAEPVPDVRALRARVLSHSAMLPLAFRLLARASVVVVKVPPSSVLASMFPLMFRGADEHNGALATFLATLPGYFTGVARGLMPAALAAVVPSSATLTDPPSLLALTCVSHIRGTQPAPPFDSFLAFGELIPELLRMRMLSAEERFVQSRTSSVIGGKPLQ</sequence>
<protein>
    <submittedName>
        <fullName evidence="1">Uncharacterized protein</fullName>
    </submittedName>
</protein>